<keyword evidence="2" id="KW-0597">Phosphoprotein</keyword>
<protein>
    <submittedName>
        <fullName evidence="5">Acyl carrier protein</fullName>
    </submittedName>
</protein>
<dbReference type="PANTHER" id="PTHR45527:SF1">
    <property type="entry name" value="FATTY ACID SYNTHASE"/>
    <property type="match status" value="1"/>
</dbReference>
<sequence length="969" mass="105367">MPLNATRSAAQDDRLPGAEPGSGQRPSEYEEHIWLSQLQQPETIFRRLLSYQLSGLCDIARLSAAITRLTDSWPALTVRFRFSEDGDLIRQPAEPDTPVVEILRAQSRADATALLLDRQSRPFDAEQDPPFEALLILSEGETVMALLIHRLLDESCPVEAILAGIADAYAARPIAPPDRRILSIPAASAPPSSLAWLQRPTAVGPVLPLDEGIDPTRPPAHPQAHRFSATLPARLLTATDQPPAPGDLLARLAARFGLFLAGLGDGQPVTIALPRHPTRHLGEPGVMSAADETVHVTLSSDLAIDAAEAEIIARRDGKLTAPAAPPVATVTFLSDPTDFFQLPDMHLRRLALPIRDPLAGLTLGAGMTPQGDIALELTLEHVLSRHAGGMLLERFLAFLAGVTDIPTIARRAGLRPVEVSPTTPAAAAPVRDGSTDDATTIAALILAEFREALASPDMTATDDFFDHGGHSLIATRIIGRLLGHHGIEIHFNDLFSYPTAGELARHATRVTPETDNAFKTSAASDDSPSTAPLSLAQMSLWKAYRAFGFNEIFNIPFALEFLDPVDEHAFECAFLDLIERHPGLRTCFAAHGDSVMQSVVPMHDLSRYTWFWGSADSIGVTRQSEAGYRFDLATELPIRLRFLKDAETGRQTLSFLFHHIVLDEWSVNLMMDELAEAYRARIRGQAPQWSSSPAPFHEFARTQAAAGVDPAHLSYWTAMLVDAPRTLGIAAPEISPAPAETDTSPAGGWVEFKLEPSVSDGLYRLARQNSASLFNIVYAAIAASLRSVGDIDDLVVGTSASGRTDPAYFDTIGYFTTVVAHRLRMNGTMTVGALVTSVKDTINGSMPHSDIPIDLVEEALGLTPGRDHLFELFIQIHAKNKLNGALPGPDGQPIEFRQVDPDKHESLLGLQFEVMEEMIAGERAIRVLMSYRTEHYGPDQVERIRAVTSATFARFAEPDASNRPLRELV</sequence>
<dbReference type="InterPro" id="IPR020806">
    <property type="entry name" value="PKS_PP-bd"/>
</dbReference>
<dbReference type="PROSITE" id="PS50075">
    <property type="entry name" value="CARRIER"/>
    <property type="match status" value="1"/>
</dbReference>
<dbReference type="Gene3D" id="3.30.559.30">
    <property type="entry name" value="Nonribosomal peptide synthetase, condensation domain"/>
    <property type="match status" value="1"/>
</dbReference>
<organism evidence="5 6">
    <name type="scientific">Rhizobium halophytocola</name>
    <dbReference type="NCBI Taxonomy" id="735519"/>
    <lineage>
        <taxon>Bacteria</taxon>
        <taxon>Pseudomonadati</taxon>
        <taxon>Pseudomonadota</taxon>
        <taxon>Alphaproteobacteria</taxon>
        <taxon>Hyphomicrobiales</taxon>
        <taxon>Rhizobiaceae</taxon>
        <taxon>Rhizobium/Agrobacterium group</taxon>
        <taxon>Rhizobium</taxon>
    </lineage>
</organism>
<dbReference type="SMART" id="SM00823">
    <property type="entry name" value="PKS_PP"/>
    <property type="match status" value="1"/>
</dbReference>
<keyword evidence="6" id="KW-1185">Reference proteome</keyword>
<dbReference type="Gene3D" id="1.10.1200.10">
    <property type="entry name" value="ACP-like"/>
    <property type="match status" value="1"/>
</dbReference>
<dbReference type="InterPro" id="IPR023213">
    <property type="entry name" value="CAT-like_dom_sf"/>
</dbReference>
<dbReference type="PANTHER" id="PTHR45527">
    <property type="entry name" value="NONRIBOSOMAL PEPTIDE SYNTHETASE"/>
    <property type="match status" value="1"/>
</dbReference>
<evidence type="ECO:0000256" key="3">
    <source>
        <dbReference type="SAM" id="MobiDB-lite"/>
    </source>
</evidence>
<evidence type="ECO:0000259" key="4">
    <source>
        <dbReference type="PROSITE" id="PS50075"/>
    </source>
</evidence>
<dbReference type="Proteomes" id="UP000759443">
    <property type="component" value="Unassembled WGS sequence"/>
</dbReference>
<gene>
    <name evidence="5" type="ORF">J2Z17_000984</name>
</gene>
<evidence type="ECO:0000313" key="5">
    <source>
        <dbReference type="EMBL" id="MBP1849563.1"/>
    </source>
</evidence>
<dbReference type="EMBL" id="JAGGJU010000002">
    <property type="protein sequence ID" value="MBP1849563.1"/>
    <property type="molecule type" value="Genomic_DNA"/>
</dbReference>
<dbReference type="Gene3D" id="3.30.559.10">
    <property type="entry name" value="Chloramphenicol acetyltransferase-like domain"/>
    <property type="match status" value="2"/>
</dbReference>
<evidence type="ECO:0000313" key="6">
    <source>
        <dbReference type="Proteomes" id="UP000759443"/>
    </source>
</evidence>
<dbReference type="InterPro" id="IPR009081">
    <property type="entry name" value="PP-bd_ACP"/>
</dbReference>
<accession>A0ABS4DV41</accession>
<dbReference type="SUPFAM" id="SSF47336">
    <property type="entry name" value="ACP-like"/>
    <property type="match status" value="1"/>
</dbReference>
<dbReference type="InterPro" id="IPR001242">
    <property type="entry name" value="Condensation_dom"/>
</dbReference>
<keyword evidence="1" id="KW-0596">Phosphopantetheine</keyword>
<proteinExistence type="predicted"/>
<dbReference type="Pfam" id="PF00550">
    <property type="entry name" value="PP-binding"/>
    <property type="match status" value="1"/>
</dbReference>
<name>A0ABS4DV41_9HYPH</name>
<dbReference type="RefSeq" id="WP_209942740.1">
    <property type="nucleotide sequence ID" value="NZ_JAGGJU010000002.1"/>
</dbReference>
<feature type="domain" description="Carrier" evidence="4">
    <location>
        <begin position="436"/>
        <end position="511"/>
    </location>
</feature>
<dbReference type="Pfam" id="PF00668">
    <property type="entry name" value="Condensation"/>
    <property type="match status" value="1"/>
</dbReference>
<dbReference type="InterPro" id="IPR036736">
    <property type="entry name" value="ACP-like_sf"/>
</dbReference>
<reference evidence="5 6" key="1">
    <citation type="submission" date="2021-03" db="EMBL/GenBank/DDBJ databases">
        <title>Genomic Encyclopedia of Type Strains, Phase IV (KMG-IV): sequencing the most valuable type-strain genomes for metagenomic binning, comparative biology and taxonomic classification.</title>
        <authorList>
            <person name="Goeker M."/>
        </authorList>
    </citation>
    <scope>NUCLEOTIDE SEQUENCE [LARGE SCALE GENOMIC DNA]</scope>
    <source>
        <strain evidence="5 6">DSM 21600</strain>
    </source>
</reference>
<evidence type="ECO:0000256" key="1">
    <source>
        <dbReference type="ARBA" id="ARBA00022450"/>
    </source>
</evidence>
<dbReference type="SUPFAM" id="SSF52777">
    <property type="entry name" value="CoA-dependent acyltransferases"/>
    <property type="match status" value="3"/>
</dbReference>
<feature type="region of interest" description="Disordered" evidence="3">
    <location>
        <begin position="1"/>
        <end position="27"/>
    </location>
</feature>
<comment type="caution">
    <text evidence="5">The sequence shown here is derived from an EMBL/GenBank/DDBJ whole genome shotgun (WGS) entry which is preliminary data.</text>
</comment>
<evidence type="ECO:0000256" key="2">
    <source>
        <dbReference type="ARBA" id="ARBA00022553"/>
    </source>
</evidence>